<evidence type="ECO:0000259" key="1">
    <source>
        <dbReference type="Pfam" id="PF13439"/>
    </source>
</evidence>
<dbReference type="InterPro" id="IPR028098">
    <property type="entry name" value="Glyco_trans_4-like_N"/>
</dbReference>
<keyword evidence="2" id="KW-0808">Transferase</keyword>
<name>A0A521B3I9_9BACT</name>
<dbReference type="AlphaFoldDB" id="A0A521B3I9"/>
<dbReference type="GO" id="GO:0016757">
    <property type="term" value="F:glycosyltransferase activity"/>
    <property type="evidence" value="ECO:0007669"/>
    <property type="project" value="UniProtKB-ARBA"/>
</dbReference>
<dbReference type="Pfam" id="PF13439">
    <property type="entry name" value="Glyco_transf_4"/>
    <property type="match status" value="1"/>
</dbReference>
<dbReference type="OrthoDB" id="784244at2"/>
<organism evidence="2 3">
    <name type="scientific">Fodinibius sediminis</name>
    <dbReference type="NCBI Taxonomy" id="1214077"/>
    <lineage>
        <taxon>Bacteria</taxon>
        <taxon>Pseudomonadati</taxon>
        <taxon>Balneolota</taxon>
        <taxon>Balneolia</taxon>
        <taxon>Balneolales</taxon>
        <taxon>Balneolaceae</taxon>
        <taxon>Fodinibius</taxon>
    </lineage>
</organism>
<accession>A0A521B3I9</accession>
<proteinExistence type="predicted"/>
<dbReference type="Proteomes" id="UP000317593">
    <property type="component" value="Unassembled WGS sequence"/>
</dbReference>
<sequence length="386" mass="46013">MKMDFMKMKKILIVSRSFYPENSPRSHRTTELVKEFARRGHDVTLITLKDEDLHGSFEREFGIQIKDLGKLRFPSIDLKGSTGLSRLVKRGIRRLLLMLFEYPDIELMYRVQRAIKAESGYDLLISIATPYPVHWGVAWAWRTDYPIAQTWVADCGDPYYGLENDSFNKLFYFAWIEKWFCRKVDYITIPYKGGQSAYFEEFHSKIRVIPQGFSFPQRRDTSHNESGLITFAYFGNIKSYLHYAVPFLEKLNTIDRPYKFIVYTRRKELFKKILTREALGKCVLRNYVERDVLLQELSGVDFLVHFPYQNDSQKSLKLVDYNFLQKPILVYKNDTFSDRVFEEFLEYNFENKRDFKDYRKYRIENVCTQFLQLTQESMPLMASVQR</sequence>
<evidence type="ECO:0000313" key="3">
    <source>
        <dbReference type="Proteomes" id="UP000317593"/>
    </source>
</evidence>
<dbReference type="SUPFAM" id="SSF53756">
    <property type="entry name" value="UDP-Glycosyltransferase/glycogen phosphorylase"/>
    <property type="match status" value="1"/>
</dbReference>
<evidence type="ECO:0000313" key="2">
    <source>
        <dbReference type="EMBL" id="SMO41684.1"/>
    </source>
</evidence>
<feature type="domain" description="Glycosyltransferase subfamily 4-like N-terminal" evidence="1">
    <location>
        <begin position="29"/>
        <end position="212"/>
    </location>
</feature>
<gene>
    <name evidence="2" type="ORF">SAMN06265218_102162</name>
</gene>
<dbReference type="EMBL" id="FXTH01000002">
    <property type="protein sequence ID" value="SMO41684.1"/>
    <property type="molecule type" value="Genomic_DNA"/>
</dbReference>
<protein>
    <submittedName>
        <fullName evidence="2">Glycosyltransferase Family 4</fullName>
    </submittedName>
</protein>
<keyword evidence="3" id="KW-1185">Reference proteome</keyword>
<reference evidence="2 3" key="1">
    <citation type="submission" date="2017-05" db="EMBL/GenBank/DDBJ databases">
        <authorList>
            <person name="Varghese N."/>
            <person name="Submissions S."/>
        </authorList>
    </citation>
    <scope>NUCLEOTIDE SEQUENCE [LARGE SCALE GENOMIC DNA]</scope>
    <source>
        <strain evidence="2 3">DSM 21194</strain>
    </source>
</reference>
<dbReference type="Gene3D" id="3.40.50.2000">
    <property type="entry name" value="Glycogen Phosphorylase B"/>
    <property type="match status" value="1"/>
</dbReference>